<dbReference type="OrthoDB" id="6371097at2"/>
<protein>
    <submittedName>
        <fullName evidence="2">Uncharacterized protein</fullName>
    </submittedName>
</protein>
<dbReference type="AlphaFoldDB" id="A0A1N7PR64"/>
<accession>A0A1N7PR64</accession>
<dbReference type="Proteomes" id="UP000185639">
    <property type="component" value="Unassembled WGS sequence"/>
</dbReference>
<proteinExistence type="predicted"/>
<organism evidence="2 3">
    <name type="scientific">Thalassolituus maritimus</name>
    <dbReference type="NCBI Taxonomy" id="484498"/>
    <lineage>
        <taxon>Bacteria</taxon>
        <taxon>Pseudomonadati</taxon>
        <taxon>Pseudomonadota</taxon>
        <taxon>Gammaproteobacteria</taxon>
        <taxon>Oceanospirillales</taxon>
        <taxon>Oceanospirillaceae</taxon>
        <taxon>Thalassolituus</taxon>
    </lineage>
</organism>
<evidence type="ECO:0000256" key="1">
    <source>
        <dbReference type="SAM" id="MobiDB-lite"/>
    </source>
</evidence>
<name>A0A1N7PR64_9GAMM</name>
<keyword evidence="3" id="KW-1185">Reference proteome</keyword>
<gene>
    <name evidence="2" type="ORF">SAMN05421686_1118</name>
</gene>
<dbReference type="STRING" id="484498.SAMN05421686_1118"/>
<evidence type="ECO:0000313" key="3">
    <source>
        <dbReference type="Proteomes" id="UP000185639"/>
    </source>
</evidence>
<evidence type="ECO:0000313" key="2">
    <source>
        <dbReference type="EMBL" id="SIT13025.1"/>
    </source>
</evidence>
<dbReference type="RefSeq" id="WP_076517491.1">
    <property type="nucleotide sequence ID" value="NZ_FTOH01000011.1"/>
</dbReference>
<sequence length="76" mass="8219">MKKAPGTSGLMPVKGSGCGIRPNIDEMEDSEGFDFSAASELLQEDKHEDQASDEKDDSQSEAQTKLENTPEDETKG</sequence>
<reference evidence="3" key="1">
    <citation type="submission" date="2017-01" db="EMBL/GenBank/DDBJ databases">
        <authorList>
            <person name="Varghese N."/>
            <person name="Submissions S."/>
        </authorList>
    </citation>
    <scope>NUCLEOTIDE SEQUENCE [LARGE SCALE GENOMIC DNA]</scope>
    <source>
        <strain evidence="3">DSM 24913</strain>
    </source>
</reference>
<dbReference type="EMBL" id="FTOH01000011">
    <property type="protein sequence ID" value="SIT13025.1"/>
    <property type="molecule type" value="Genomic_DNA"/>
</dbReference>
<feature type="region of interest" description="Disordered" evidence="1">
    <location>
        <begin position="1"/>
        <end position="76"/>
    </location>
</feature>
<feature type="compositionally biased region" description="Basic and acidic residues" evidence="1">
    <location>
        <begin position="43"/>
        <end position="53"/>
    </location>
</feature>